<evidence type="ECO:0000313" key="2">
    <source>
        <dbReference type="Proteomes" id="UP001057402"/>
    </source>
</evidence>
<reference evidence="2" key="1">
    <citation type="journal article" date="2023" name="Front. Plant Sci.">
        <title>Chromosomal-level genome assembly of Melastoma candidum provides insights into trichome evolution.</title>
        <authorList>
            <person name="Zhong Y."/>
            <person name="Wu W."/>
            <person name="Sun C."/>
            <person name="Zou P."/>
            <person name="Liu Y."/>
            <person name="Dai S."/>
            <person name="Zhou R."/>
        </authorList>
    </citation>
    <scope>NUCLEOTIDE SEQUENCE [LARGE SCALE GENOMIC DNA]</scope>
</reference>
<accession>A0ACB9SBG1</accession>
<dbReference type="EMBL" id="CM042880">
    <property type="protein sequence ID" value="KAI4388801.1"/>
    <property type="molecule type" value="Genomic_DNA"/>
</dbReference>
<comment type="caution">
    <text evidence="1">The sequence shown here is derived from an EMBL/GenBank/DDBJ whole genome shotgun (WGS) entry which is preliminary data.</text>
</comment>
<keyword evidence="2" id="KW-1185">Reference proteome</keyword>
<gene>
    <name evidence="1" type="ORF">MLD38_001098</name>
</gene>
<proteinExistence type="predicted"/>
<name>A0ACB9SBG1_9MYRT</name>
<protein>
    <submittedName>
        <fullName evidence="1">Uncharacterized protein</fullName>
    </submittedName>
</protein>
<organism evidence="1 2">
    <name type="scientific">Melastoma candidum</name>
    <dbReference type="NCBI Taxonomy" id="119954"/>
    <lineage>
        <taxon>Eukaryota</taxon>
        <taxon>Viridiplantae</taxon>
        <taxon>Streptophyta</taxon>
        <taxon>Embryophyta</taxon>
        <taxon>Tracheophyta</taxon>
        <taxon>Spermatophyta</taxon>
        <taxon>Magnoliopsida</taxon>
        <taxon>eudicotyledons</taxon>
        <taxon>Gunneridae</taxon>
        <taxon>Pentapetalae</taxon>
        <taxon>rosids</taxon>
        <taxon>malvids</taxon>
        <taxon>Myrtales</taxon>
        <taxon>Melastomataceae</taxon>
        <taxon>Melastomatoideae</taxon>
        <taxon>Melastomateae</taxon>
        <taxon>Melastoma</taxon>
    </lineage>
</organism>
<sequence>MEPLIENYMIQIPSYQPLFLLAHIFWPGHFQYPLFKVKNFEVIQLRRGPSSNNVYLNMFDSSLVTPVMAVSGRIGLLSPWVVLVYHEQVREASVTQLRPAGLREEPAPSFAFGRYAMRHWPLLMHLRSITENCYHAMPEEGEVIMLDVVLPDVPETTKISMVKPHWTSARERQEDHDGTYAPRVSRDHMLPEFLETTESMYASPSTPPC</sequence>
<evidence type="ECO:0000313" key="1">
    <source>
        <dbReference type="EMBL" id="KAI4388801.1"/>
    </source>
</evidence>
<dbReference type="Proteomes" id="UP001057402">
    <property type="component" value="Chromosome 1"/>
</dbReference>